<dbReference type="RefSeq" id="WP_349301689.1">
    <property type="nucleotide sequence ID" value="NZ_JBEDNQ010000015.1"/>
</dbReference>
<gene>
    <name evidence="1" type="ORF">WIS52_29490</name>
</gene>
<reference evidence="1 2" key="1">
    <citation type="submission" date="2024-03" db="EMBL/GenBank/DDBJ databases">
        <title>Draft genome sequence of Pseudonocardia nematodicida JCM 31783.</title>
        <authorList>
            <person name="Butdee W."/>
            <person name="Duangmal K."/>
        </authorList>
    </citation>
    <scope>NUCLEOTIDE SEQUENCE [LARGE SCALE GENOMIC DNA]</scope>
    <source>
        <strain evidence="1 2">JCM 31783</strain>
    </source>
</reference>
<evidence type="ECO:0000313" key="2">
    <source>
        <dbReference type="Proteomes" id="UP001494902"/>
    </source>
</evidence>
<dbReference type="Proteomes" id="UP001494902">
    <property type="component" value="Unassembled WGS sequence"/>
</dbReference>
<sequence>MTTMHVVYRVHDEGRIGEDWSTYSFPDGVFAGGPDLEPLRSEVRRSAEELAGTAVSVVEHIERPAGPDIYVRGALDDRAAERADVIDAVRASSLVRGERTTPGSRFPLAASGDSILVACLPEDTLSWVLEQMDAHDAVAVCAVGPSLGTGRFVYVNYLAREAASPAGRDESDQSIAEAGLSPDSTVAEFVRATITAGRRGLRLSPVG</sequence>
<comment type="caution">
    <text evidence="1">The sequence shown here is derived from an EMBL/GenBank/DDBJ whole genome shotgun (WGS) entry which is preliminary data.</text>
</comment>
<dbReference type="EMBL" id="JBEDNQ010000015">
    <property type="protein sequence ID" value="MEQ3554620.1"/>
    <property type="molecule type" value="Genomic_DNA"/>
</dbReference>
<evidence type="ECO:0000313" key="1">
    <source>
        <dbReference type="EMBL" id="MEQ3554620.1"/>
    </source>
</evidence>
<protein>
    <submittedName>
        <fullName evidence="1">Uncharacterized protein</fullName>
    </submittedName>
</protein>
<accession>A0ABV1KJJ0</accession>
<proteinExistence type="predicted"/>
<name>A0ABV1KJJ0_9PSEU</name>
<organism evidence="1 2">
    <name type="scientific">Pseudonocardia nematodicida</name>
    <dbReference type="NCBI Taxonomy" id="1206997"/>
    <lineage>
        <taxon>Bacteria</taxon>
        <taxon>Bacillati</taxon>
        <taxon>Actinomycetota</taxon>
        <taxon>Actinomycetes</taxon>
        <taxon>Pseudonocardiales</taxon>
        <taxon>Pseudonocardiaceae</taxon>
        <taxon>Pseudonocardia</taxon>
    </lineage>
</organism>
<keyword evidence="2" id="KW-1185">Reference proteome</keyword>